<gene>
    <name evidence="2" type="ORF">J1C50_08370</name>
</gene>
<feature type="region of interest" description="Disordered" evidence="1">
    <location>
        <begin position="1"/>
        <end position="28"/>
    </location>
</feature>
<dbReference type="GeneID" id="58560227"/>
<accession>A0ABS3GKG4</accession>
<organism evidence="2 3">
    <name type="scientific">Chromobacterium haemolyticum</name>
    <dbReference type="NCBI Taxonomy" id="394935"/>
    <lineage>
        <taxon>Bacteria</taxon>
        <taxon>Pseudomonadati</taxon>
        <taxon>Pseudomonadota</taxon>
        <taxon>Betaproteobacteria</taxon>
        <taxon>Neisseriales</taxon>
        <taxon>Chromobacteriaceae</taxon>
        <taxon>Chromobacterium</taxon>
    </lineage>
</organism>
<name>A0ABS3GKG4_9NEIS</name>
<comment type="caution">
    <text evidence="2">The sequence shown here is derived from an EMBL/GenBank/DDBJ whole genome shotgun (WGS) entry which is preliminary data.</text>
</comment>
<evidence type="ECO:0000313" key="2">
    <source>
        <dbReference type="EMBL" id="MBO0415525.1"/>
    </source>
</evidence>
<reference evidence="2 3" key="1">
    <citation type="submission" date="2021-03" db="EMBL/GenBank/DDBJ databases">
        <title>First Case of infection caused by Chromobacterium haemolyticum derived from water in China.</title>
        <authorList>
            <person name="Chen J."/>
            <person name="Liu C."/>
        </authorList>
    </citation>
    <scope>NUCLEOTIDE SEQUENCE [LARGE SCALE GENOMIC DNA]</scope>
    <source>
        <strain evidence="2 3">WJ-5</strain>
    </source>
</reference>
<protein>
    <recommendedName>
        <fullName evidence="4">Four helix bundle protein</fullName>
    </recommendedName>
</protein>
<evidence type="ECO:0000313" key="3">
    <source>
        <dbReference type="Proteomes" id="UP000664349"/>
    </source>
</evidence>
<keyword evidence="3" id="KW-1185">Reference proteome</keyword>
<dbReference type="EMBL" id="JAFLRD010000006">
    <property type="protein sequence ID" value="MBO0415525.1"/>
    <property type="molecule type" value="Genomic_DNA"/>
</dbReference>
<sequence length="166" mass="19478">MTKSARNKAKPLAPKASGVRQTIDSPQQPALPRSRYRFIALVTKEIRLPFVRYIPGRNHPHYWQPEETQDYEEACFLGRQYAAHLAQLLKNNQLHIGRGLLHRIARDIDYSDRSHRRGLQLGFFNYLEVLLGLAGRRLNLYRHVEAVHQLHRSLGVLAWLERKRKR</sequence>
<dbReference type="RefSeq" id="WP_157221982.1">
    <property type="nucleotide sequence ID" value="NZ_AP019312.1"/>
</dbReference>
<dbReference type="Proteomes" id="UP000664349">
    <property type="component" value="Unassembled WGS sequence"/>
</dbReference>
<feature type="compositionally biased region" description="Polar residues" evidence="1">
    <location>
        <begin position="19"/>
        <end position="28"/>
    </location>
</feature>
<proteinExistence type="predicted"/>
<evidence type="ECO:0008006" key="4">
    <source>
        <dbReference type="Google" id="ProtNLM"/>
    </source>
</evidence>
<evidence type="ECO:0000256" key="1">
    <source>
        <dbReference type="SAM" id="MobiDB-lite"/>
    </source>
</evidence>